<evidence type="ECO:0000313" key="2">
    <source>
        <dbReference type="Proteomes" id="UP000078295"/>
    </source>
</evidence>
<accession>A0A198XXQ3</accession>
<dbReference type="Proteomes" id="UP000078295">
    <property type="component" value="Unassembled WGS sequence"/>
</dbReference>
<dbReference type="EMBL" id="LXHQ01000035">
    <property type="protein sequence ID" value="OAV24462.1"/>
    <property type="molecule type" value="Genomic_DNA"/>
</dbReference>
<sequence>MAYKHDMMDKIIITKIRHIVYIDMPALMFHNDLTYFMDKMVGSFFIRSNFG</sequence>
<evidence type="ECO:0000313" key="1">
    <source>
        <dbReference type="EMBL" id="OAV24462.1"/>
    </source>
</evidence>
<comment type="caution">
    <text evidence="1">The sequence shown here is derived from an EMBL/GenBank/DDBJ whole genome shotgun (WGS) entry which is preliminary data.</text>
</comment>
<organism evidence="1 2">
    <name type="scientific">Moraxella catarrhalis</name>
    <name type="common">Branhamella catarrhalis</name>
    <dbReference type="NCBI Taxonomy" id="480"/>
    <lineage>
        <taxon>Bacteria</taxon>
        <taxon>Pseudomonadati</taxon>
        <taxon>Pseudomonadota</taxon>
        <taxon>Gammaproteobacteria</taxon>
        <taxon>Moraxellales</taxon>
        <taxon>Moraxellaceae</taxon>
        <taxon>Moraxella</taxon>
    </lineage>
</organism>
<proteinExistence type="predicted"/>
<dbReference type="AlphaFoldDB" id="A0A198XXQ3"/>
<protein>
    <submittedName>
        <fullName evidence="1">Uncharacterized protein</fullName>
    </submittedName>
</protein>
<gene>
    <name evidence="1" type="ORF">AO370_1408</name>
</gene>
<name>A0A198XXQ3_MORCA</name>
<reference evidence="1 2" key="1">
    <citation type="journal article" date="2016" name="Genome Biol. Evol.">
        <title>Comparative Genomic Analyses of the Moraxella catarrhalis Serosensitive and Seroresistant Lineages Demonstrate Their Independent Evolution.</title>
        <authorList>
            <person name="Earl J.P."/>
            <person name="de Vries S.P."/>
            <person name="Ahmed A."/>
            <person name="Powell E."/>
            <person name="Schultz M.P."/>
            <person name="Hermans P.W."/>
            <person name="Hill D.J."/>
            <person name="Zhou Z."/>
            <person name="Constantinidou C.I."/>
            <person name="Hu F.Z."/>
            <person name="Bootsma H.J."/>
            <person name="Ehrlich G.D."/>
        </authorList>
    </citation>
    <scope>NUCLEOTIDE SEQUENCE [LARGE SCALE GENOMIC DNA]</scope>
    <source>
        <strain evidence="1 2">F23</strain>
    </source>
</reference>